<dbReference type="PANTHER" id="PTHR39166:SF1">
    <property type="entry name" value="BLL1166 PROTEIN"/>
    <property type="match status" value="1"/>
</dbReference>
<evidence type="ECO:0000313" key="2">
    <source>
        <dbReference type="Proteomes" id="UP001580346"/>
    </source>
</evidence>
<dbReference type="Pfam" id="PF06042">
    <property type="entry name" value="NTP_transf_6"/>
    <property type="match status" value="1"/>
</dbReference>
<sequence length="185" mass="22022">MKHRHEELLYSYMDDPQVIEDLKRIRDLGLTQTCIAAGYVRNRVWDKLHGYVALTPLNDIDVIYYDPGNTLEERDYHLEQLLNRGQINRHWSVKNQARMHERNGDPPYASAEDAMRYWPETATAVGIYMDVQDVMHTVAPFGLDDLFEMRVKKSPYFRNTTAFRVRVFQKEWLDTWPLLIMDEQR</sequence>
<reference evidence="1 2" key="1">
    <citation type="submission" date="2024-09" db="EMBL/GenBank/DDBJ databases">
        <title>Paenibacillus zeirhizospherea sp. nov., isolated from surface of the maize (Zea mays) roots in a horticulture field, Hungary.</title>
        <authorList>
            <person name="Marton D."/>
            <person name="Farkas M."/>
            <person name="Bedics A."/>
            <person name="Toth E."/>
            <person name="Tancsics A."/>
            <person name="Boka K."/>
            <person name="Maroti G."/>
            <person name="Kriszt B."/>
            <person name="Cserhati M."/>
        </authorList>
    </citation>
    <scope>NUCLEOTIDE SEQUENCE [LARGE SCALE GENOMIC DNA]</scope>
    <source>
        <strain evidence="1 2">KCTC 33519</strain>
    </source>
</reference>
<keyword evidence="2" id="KW-1185">Reference proteome</keyword>
<organism evidence="1 2">
    <name type="scientific">Paenibacillus enshidis</name>
    <dbReference type="NCBI Taxonomy" id="1458439"/>
    <lineage>
        <taxon>Bacteria</taxon>
        <taxon>Bacillati</taxon>
        <taxon>Bacillota</taxon>
        <taxon>Bacilli</taxon>
        <taxon>Bacillales</taxon>
        <taxon>Paenibacillaceae</taxon>
        <taxon>Paenibacillus</taxon>
    </lineage>
</organism>
<protein>
    <submittedName>
        <fullName evidence="1">Nucleotidyltransferase family protein</fullName>
    </submittedName>
</protein>
<dbReference type="Proteomes" id="UP001580346">
    <property type="component" value="Unassembled WGS sequence"/>
</dbReference>
<gene>
    <name evidence="1" type="ORF">ACE41H_06915</name>
</gene>
<proteinExistence type="predicted"/>
<dbReference type="EMBL" id="JBHHMI010000004">
    <property type="protein sequence ID" value="MFB5266513.1"/>
    <property type="molecule type" value="Genomic_DNA"/>
</dbReference>
<dbReference type="PANTHER" id="PTHR39166">
    <property type="entry name" value="BLL1166 PROTEIN"/>
    <property type="match status" value="1"/>
</dbReference>
<dbReference type="InterPro" id="IPR009267">
    <property type="entry name" value="NTP_transf_6"/>
</dbReference>
<dbReference type="RefSeq" id="WP_375354264.1">
    <property type="nucleotide sequence ID" value="NZ_JBHHMI010000004.1"/>
</dbReference>
<accession>A0ABV5AQN5</accession>
<evidence type="ECO:0000313" key="1">
    <source>
        <dbReference type="EMBL" id="MFB5266513.1"/>
    </source>
</evidence>
<comment type="caution">
    <text evidence="1">The sequence shown here is derived from an EMBL/GenBank/DDBJ whole genome shotgun (WGS) entry which is preliminary data.</text>
</comment>
<name>A0ABV5AQN5_9BACL</name>